<accession>A0A931AWM6</accession>
<evidence type="ECO:0000313" key="2">
    <source>
        <dbReference type="EMBL" id="MBF8436133.1"/>
    </source>
</evidence>
<organism evidence="2 3">
    <name type="scientific">Halonatronomonas betaini</name>
    <dbReference type="NCBI Taxonomy" id="2778430"/>
    <lineage>
        <taxon>Bacteria</taxon>
        <taxon>Bacillati</taxon>
        <taxon>Bacillota</taxon>
        <taxon>Clostridia</taxon>
        <taxon>Halanaerobiales</taxon>
        <taxon>Halarsenatibacteraceae</taxon>
        <taxon>Halonatronomonas</taxon>
    </lineage>
</organism>
<reference evidence="2" key="1">
    <citation type="submission" date="2020-11" db="EMBL/GenBank/DDBJ databases">
        <title>Halonatronomonas betainensis gen. nov., sp. nov. a novel haloalkaliphilic representative of the family Halanaerobiacae capable of betaine degradation.</title>
        <authorList>
            <person name="Boltyanskaya Y."/>
            <person name="Kevbrin V."/>
            <person name="Detkova E."/>
            <person name="Grouzdev D.S."/>
            <person name="Koziaeva V."/>
            <person name="Zhilina T."/>
        </authorList>
    </citation>
    <scope>NUCLEOTIDE SEQUENCE</scope>
    <source>
        <strain evidence="2">Z-7014</strain>
    </source>
</reference>
<dbReference type="Proteomes" id="UP000621436">
    <property type="component" value="Unassembled WGS sequence"/>
</dbReference>
<evidence type="ECO:0000256" key="1">
    <source>
        <dbReference type="SAM" id="Phobius"/>
    </source>
</evidence>
<sequence>MKKLRPVLLFFIGSFVILLVLSLFYFNFYQNNPDEIQHLRLEDWSQPVQIAANIPTRSYDILFTDEGYSLFTIKNYDGQRIIRQKDIDYNGEIQAETEPVRAGQVVSPQAVSFADEDYLFYFAGSSSSDQNLKSQNLNTDSAPITLQEDISFPGSLSITETDDMLILAYSERDQELGQNILSIKGYDEFYEEQIFSITHTFEQGVGYPKLASIDNEVFLAWQEINPDKMFISSDDDRFNRYLLNLSQLDIETGELEATEELGQSYGNNANIKIGEYNNELWLSWVQFDSDLNNNIIITGHFNSELDFQEFSRNPGINPSFFIDGDEKVIINSRELEKRGQAALFKNRFSEGDNGLQNKRIFPALNFSSNSNIKEHEDNQHLFWTEAASPGRDIYYSNTIEPEEIGIMEFMGFNTIDSSIELVSSLAIYFTYPIASINLMLGYSFIPLLIVILAIYLFSKKSTRFYEITQDIPYVSFIIAIIAISGTAILIQGNINDLFTFNIPPASQSPIIFIVVTLVSLGFIYFLNHDKGHSLYIGLGTVLIWLYWLSQAALVYNLYNFFI</sequence>
<keyword evidence="1" id="KW-1133">Transmembrane helix</keyword>
<feature type="transmembrane region" description="Helical" evidence="1">
    <location>
        <begin position="534"/>
        <end position="558"/>
    </location>
</feature>
<proteinExistence type="predicted"/>
<dbReference type="EMBL" id="JADPIE010000002">
    <property type="protein sequence ID" value="MBF8436133.1"/>
    <property type="molecule type" value="Genomic_DNA"/>
</dbReference>
<feature type="transmembrane region" description="Helical" evidence="1">
    <location>
        <begin position="470"/>
        <end position="490"/>
    </location>
</feature>
<dbReference type="RefSeq" id="WP_270452911.1">
    <property type="nucleotide sequence ID" value="NZ_JADPIE010000002.1"/>
</dbReference>
<keyword evidence="1" id="KW-0812">Transmembrane</keyword>
<dbReference type="SUPFAM" id="SSF69322">
    <property type="entry name" value="Tricorn protease domain 2"/>
    <property type="match status" value="1"/>
</dbReference>
<gene>
    <name evidence="2" type="ORF">I0Q91_03500</name>
</gene>
<name>A0A931AWM6_9FIRM</name>
<comment type="caution">
    <text evidence="2">The sequence shown here is derived from an EMBL/GenBank/DDBJ whole genome shotgun (WGS) entry which is preliminary data.</text>
</comment>
<feature type="transmembrane region" description="Helical" evidence="1">
    <location>
        <begin position="439"/>
        <end position="458"/>
    </location>
</feature>
<keyword evidence="1" id="KW-0472">Membrane</keyword>
<keyword evidence="3" id="KW-1185">Reference proteome</keyword>
<protein>
    <submittedName>
        <fullName evidence="2">Uncharacterized protein</fullName>
    </submittedName>
</protein>
<dbReference type="AlphaFoldDB" id="A0A931AWM6"/>
<feature type="transmembrane region" description="Helical" evidence="1">
    <location>
        <begin position="7"/>
        <end position="28"/>
    </location>
</feature>
<feature type="transmembrane region" description="Helical" evidence="1">
    <location>
        <begin position="510"/>
        <end position="527"/>
    </location>
</feature>
<evidence type="ECO:0000313" key="3">
    <source>
        <dbReference type="Proteomes" id="UP000621436"/>
    </source>
</evidence>